<organism evidence="6 7">
    <name type="scientific">Pinibacter aurantiacus</name>
    <dbReference type="NCBI Taxonomy" id="2851599"/>
    <lineage>
        <taxon>Bacteria</taxon>
        <taxon>Pseudomonadati</taxon>
        <taxon>Bacteroidota</taxon>
        <taxon>Chitinophagia</taxon>
        <taxon>Chitinophagales</taxon>
        <taxon>Chitinophagaceae</taxon>
        <taxon>Pinibacter</taxon>
    </lineage>
</organism>
<keyword evidence="4" id="KW-0862">Zinc</keyword>
<evidence type="ECO:0000313" key="7">
    <source>
        <dbReference type="Proteomes" id="UP000812270"/>
    </source>
</evidence>
<comment type="similarity">
    <text evidence="1">Belongs to the metallo-beta-lactamase superfamily.</text>
</comment>
<keyword evidence="3" id="KW-0378">Hydrolase</keyword>
<dbReference type="SMART" id="SM00849">
    <property type="entry name" value="Lactamase_B"/>
    <property type="match status" value="1"/>
</dbReference>
<dbReference type="PANTHER" id="PTHR42978">
    <property type="entry name" value="QUORUM-QUENCHING LACTONASE YTNP-RELATED-RELATED"/>
    <property type="match status" value="1"/>
</dbReference>
<dbReference type="PANTHER" id="PTHR42978:SF6">
    <property type="entry name" value="QUORUM-QUENCHING LACTONASE YTNP-RELATED"/>
    <property type="match status" value="1"/>
</dbReference>
<reference evidence="6" key="1">
    <citation type="submission" date="2021-06" db="EMBL/GenBank/DDBJ databases">
        <authorList>
            <person name="Huq M.A."/>
        </authorList>
    </citation>
    <scope>NUCLEOTIDE SEQUENCE</scope>
    <source>
        <strain evidence="6">MAH-26</strain>
    </source>
</reference>
<feature type="domain" description="Metallo-beta-lactamase" evidence="5">
    <location>
        <begin position="40"/>
        <end position="237"/>
    </location>
</feature>
<accession>A0A9E2W313</accession>
<sequence>MKVIPLSEGSFSIDKTKLFVPFDTESDDLQKRAVGSLLVEVQPFVVITSEDVLLLDAGLGFEKDGKLQLHQNLANAGINPGDVTKVLMSHLHKDHAGGISREIDNGNARELSFPNATYYIQKKEFEYAFEKGSPSYLTEDFDCLKQASNVKWLDGDGVIDSYIKYQVTGAHCPYHQAFWIVDGGETVFFGADVAPQLQQMKSKFVAKYDFDGKLCMELRQKWWQQGNDEGWTFLFYHDVKTPVYSNK</sequence>
<dbReference type="GO" id="GO:0016787">
    <property type="term" value="F:hydrolase activity"/>
    <property type="evidence" value="ECO:0007669"/>
    <property type="project" value="UniProtKB-KW"/>
</dbReference>
<evidence type="ECO:0000259" key="5">
    <source>
        <dbReference type="SMART" id="SM00849"/>
    </source>
</evidence>
<name>A0A9E2W313_9BACT</name>
<keyword evidence="7" id="KW-1185">Reference proteome</keyword>
<dbReference type="InterPro" id="IPR001279">
    <property type="entry name" value="Metallo-B-lactamas"/>
</dbReference>
<keyword evidence="2" id="KW-0479">Metal-binding</keyword>
<evidence type="ECO:0000313" key="6">
    <source>
        <dbReference type="EMBL" id="MBV4357990.1"/>
    </source>
</evidence>
<dbReference type="AlphaFoldDB" id="A0A9E2W313"/>
<dbReference type="GO" id="GO:0046872">
    <property type="term" value="F:metal ion binding"/>
    <property type="evidence" value="ECO:0007669"/>
    <property type="project" value="UniProtKB-KW"/>
</dbReference>
<protein>
    <submittedName>
        <fullName evidence="6">MBL fold metallo-hydrolase</fullName>
    </submittedName>
</protein>
<dbReference type="RefSeq" id="WP_217791641.1">
    <property type="nucleotide sequence ID" value="NZ_JAHSPG010000008.1"/>
</dbReference>
<dbReference type="Proteomes" id="UP000812270">
    <property type="component" value="Unassembled WGS sequence"/>
</dbReference>
<dbReference type="EMBL" id="JAHSPG010000008">
    <property type="protein sequence ID" value="MBV4357990.1"/>
    <property type="molecule type" value="Genomic_DNA"/>
</dbReference>
<evidence type="ECO:0000256" key="1">
    <source>
        <dbReference type="ARBA" id="ARBA00007749"/>
    </source>
</evidence>
<gene>
    <name evidence="6" type="ORF">KTO63_12575</name>
</gene>
<dbReference type="Pfam" id="PF00753">
    <property type="entry name" value="Lactamase_B"/>
    <property type="match status" value="1"/>
</dbReference>
<evidence type="ECO:0000256" key="4">
    <source>
        <dbReference type="ARBA" id="ARBA00022833"/>
    </source>
</evidence>
<dbReference type="InterPro" id="IPR051013">
    <property type="entry name" value="MBL_superfamily_lactonases"/>
</dbReference>
<evidence type="ECO:0000256" key="2">
    <source>
        <dbReference type="ARBA" id="ARBA00022723"/>
    </source>
</evidence>
<proteinExistence type="inferred from homology"/>
<comment type="caution">
    <text evidence="6">The sequence shown here is derived from an EMBL/GenBank/DDBJ whole genome shotgun (WGS) entry which is preliminary data.</text>
</comment>
<evidence type="ECO:0000256" key="3">
    <source>
        <dbReference type="ARBA" id="ARBA00022801"/>
    </source>
</evidence>